<comment type="catalytic activity">
    <reaction evidence="1">
        <text>O-phospho-L-seryl-[protein] + H2O = L-seryl-[protein] + phosphate</text>
        <dbReference type="Rhea" id="RHEA:20629"/>
        <dbReference type="Rhea" id="RHEA-COMP:9863"/>
        <dbReference type="Rhea" id="RHEA-COMP:11604"/>
        <dbReference type="ChEBI" id="CHEBI:15377"/>
        <dbReference type="ChEBI" id="CHEBI:29999"/>
        <dbReference type="ChEBI" id="CHEBI:43474"/>
        <dbReference type="ChEBI" id="CHEBI:83421"/>
        <dbReference type="EC" id="3.1.3.16"/>
    </reaction>
</comment>
<feature type="domain" description="PPM-type phosphatase" evidence="2">
    <location>
        <begin position="122"/>
        <end position="249"/>
    </location>
</feature>
<dbReference type="GO" id="GO:0004722">
    <property type="term" value="F:protein serine/threonine phosphatase activity"/>
    <property type="evidence" value="ECO:0007669"/>
    <property type="project" value="UniProtKB-EC"/>
</dbReference>
<dbReference type="SUPFAM" id="SSF81606">
    <property type="entry name" value="PP2C-like"/>
    <property type="match status" value="1"/>
</dbReference>
<keyword evidence="1" id="KW-0904">Protein phosphatase</keyword>
<keyword evidence="1" id="KW-0464">Manganese</keyword>
<keyword evidence="1" id="KW-0460">Magnesium</keyword>
<dbReference type="PANTHER" id="PTHR12320">
    <property type="entry name" value="PROTEIN PHOSPHATASE 2C"/>
    <property type="match status" value="1"/>
</dbReference>
<dbReference type="AlphaFoldDB" id="A0A9J5XZV8"/>
<keyword evidence="1" id="KW-0378">Hydrolase</keyword>
<keyword evidence="4" id="KW-1185">Reference proteome</keyword>
<comment type="caution">
    <text evidence="3">The sequence shown here is derived from an EMBL/GenBank/DDBJ whole genome shotgun (WGS) entry which is preliminary data.</text>
</comment>
<evidence type="ECO:0000259" key="2">
    <source>
        <dbReference type="PROSITE" id="PS51746"/>
    </source>
</evidence>
<dbReference type="PROSITE" id="PS51746">
    <property type="entry name" value="PPM_2"/>
    <property type="match status" value="1"/>
</dbReference>
<dbReference type="PANTHER" id="PTHR12320:SF81">
    <property type="entry name" value="PROTEIN PHOSPHATASE 2C 23-RELATED"/>
    <property type="match status" value="1"/>
</dbReference>
<dbReference type="InterPro" id="IPR036457">
    <property type="entry name" value="PPM-type-like_dom_sf"/>
</dbReference>
<comment type="cofactor">
    <cofactor evidence="1">
        <name>Mn(2+)</name>
        <dbReference type="ChEBI" id="CHEBI:29035"/>
    </cofactor>
</comment>
<proteinExistence type="inferred from homology"/>
<keyword evidence="1" id="KW-0479">Metal-binding</keyword>
<comment type="similarity">
    <text evidence="1">Belongs to the PP2C family.</text>
</comment>
<evidence type="ECO:0000313" key="4">
    <source>
        <dbReference type="Proteomes" id="UP000824120"/>
    </source>
</evidence>
<comment type="cofactor">
    <cofactor evidence="1">
        <name>Mg(2+)</name>
        <dbReference type="ChEBI" id="CHEBI:18420"/>
    </cofactor>
</comment>
<accession>A0A9J5XZV8</accession>
<organism evidence="3 4">
    <name type="scientific">Solanum commersonii</name>
    <name type="common">Commerson's wild potato</name>
    <name type="synonym">Commerson's nightshade</name>
    <dbReference type="NCBI Taxonomy" id="4109"/>
    <lineage>
        <taxon>Eukaryota</taxon>
        <taxon>Viridiplantae</taxon>
        <taxon>Streptophyta</taxon>
        <taxon>Embryophyta</taxon>
        <taxon>Tracheophyta</taxon>
        <taxon>Spermatophyta</taxon>
        <taxon>Magnoliopsida</taxon>
        <taxon>eudicotyledons</taxon>
        <taxon>Gunneridae</taxon>
        <taxon>Pentapetalae</taxon>
        <taxon>asterids</taxon>
        <taxon>lamiids</taxon>
        <taxon>Solanales</taxon>
        <taxon>Solanaceae</taxon>
        <taxon>Solanoideae</taxon>
        <taxon>Solaneae</taxon>
        <taxon>Solanum</taxon>
    </lineage>
</organism>
<gene>
    <name evidence="3" type="ORF">H5410_042888</name>
</gene>
<dbReference type="OrthoDB" id="60843at2759"/>
<feature type="non-terminal residue" evidence="3">
    <location>
        <position position="1"/>
    </location>
</feature>
<protein>
    <recommendedName>
        <fullName evidence="1">Protein phosphatase</fullName>
        <ecNumber evidence="1">3.1.3.16</ecNumber>
    </recommendedName>
</protein>
<evidence type="ECO:0000256" key="1">
    <source>
        <dbReference type="RuleBase" id="RU366020"/>
    </source>
</evidence>
<dbReference type="EMBL" id="JACXVP010000008">
    <property type="protein sequence ID" value="KAG5592374.1"/>
    <property type="molecule type" value="Genomic_DNA"/>
</dbReference>
<evidence type="ECO:0000313" key="3">
    <source>
        <dbReference type="EMBL" id="KAG5592374.1"/>
    </source>
</evidence>
<dbReference type="Gene3D" id="3.60.40.10">
    <property type="entry name" value="PPM-type phosphatase domain"/>
    <property type="match status" value="1"/>
</dbReference>
<dbReference type="EC" id="3.1.3.16" evidence="1"/>
<reference evidence="3 4" key="1">
    <citation type="submission" date="2020-09" db="EMBL/GenBank/DDBJ databases">
        <title>De no assembly of potato wild relative species, Solanum commersonii.</title>
        <authorList>
            <person name="Cho K."/>
        </authorList>
    </citation>
    <scope>NUCLEOTIDE SEQUENCE [LARGE SCALE GENOMIC DNA]</scope>
    <source>
        <strain evidence="3">LZ3.2</strain>
        <tissue evidence="3">Leaf</tissue>
    </source>
</reference>
<comment type="catalytic activity">
    <reaction evidence="1">
        <text>O-phospho-L-threonyl-[protein] + H2O = L-threonyl-[protein] + phosphate</text>
        <dbReference type="Rhea" id="RHEA:47004"/>
        <dbReference type="Rhea" id="RHEA-COMP:11060"/>
        <dbReference type="Rhea" id="RHEA-COMP:11605"/>
        <dbReference type="ChEBI" id="CHEBI:15377"/>
        <dbReference type="ChEBI" id="CHEBI:30013"/>
        <dbReference type="ChEBI" id="CHEBI:43474"/>
        <dbReference type="ChEBI" id="CHEBI:61977"/>
        <dbReference type="EC" id="3.1.3.16"/>
    </reaction>
</comment>
<dbReference type="InterPro" id="IPR039123">
    <property type="entry name" value="PPTC7"/>
</dbReference>
<sequence>TYDSIQSNMFRGNVPIYLGINFQQIQSINLQRNKFTDDPSSTGELIFLNSLSHCKFLKFLMMGDDNNNNNNNNIFSEISLKELTPAYDFMDEDIKLIQTFIPEEVDSKDKFDVGVTVRTIMVTGSSYIPKLNVEKPLGEDASFICANKQAIGVADGVGGWAKKGIDSGVYSRELMKNAELAIQKQSSSSSITTIDLMKVLNKAFWNTKAKGSSTACILSLFDDTLHVINVGDSGFIVIRKGVIVYKSKV</sequence>
<dbReference type="InterPro" id="IPR001932">
    <property type="entry name" value="PPM-type_phosphatase-like_dom"/>
</dbReference>
<name>A0A9J5XZV8_SOLCO</name>
<dbReference type="GO" id="GO:0046872">
    <property type="term" value="F:metal ion binding"/>
    <property type="evidence" value="ECO:0007669"/>
    <property type="project" value="UniProtKB-UniRule"/>
</dbReference>
<dbReference type="Proteomes" id="UP000824120">
    <property type="component" value="Chromosome 8"/>
</dbReference>